<feature type="domain" description="4Fe-4S ferredoxin-type" evidence="6">
    <location>
        <begin position="65"/>
        <end position="94"/>
    </location>
</feature>
<dbReference type="PROSITE" id="PS00198">
    <property type="entry name" value="4FE4S_FER_1"/>
    <property type="match status" value="1"/>
</dbReference>
<dbReference type="InterPro" id="IPR017896">
    <property type="entry name" value="4Fe4S_Fe-S-bd"/>
</dbReference>
<dbReference type="InterPro" id="IPR010226">
    <property type="entry name" value="NADH_quinone_OxRdtase_chainI"/>
</dbReference>
<name>A0A147JS67_HADYE</name>
<keyword evidence="3" id="KW-0677">Repeat</keyword>
<keyword evidence="1" id="KW-0004">4Fe-4S</keyword>
<gene>
    <name evidence="7" type="ORF">APZ16_06740</name>
</gene>
<dbReference type="PANTHER" id="PTHR10849">
    <property type="entry name" value="NADH DEHYDROGENASE UBIQUINONE IRON-SULFUR PROTEIN 8, MITOCHONDRIAL"/>
    <property type="match status" value="1"/>
</dbReference>
<sequence>MVKILPKVLANLLRKPFTVKYPYEKVEPADGYRGKPSITKEKCIRCWQCIRACPDRAISVDKETKTPVIWLGRCTFCGECAEACPTKAIVMTKNFEFLDQYEK</sequence>
<dbReference type="PROSITE" id="PS51379">
    <property type="entry name" value="4FE4S_FER_2"/>
    <property type="match status" value="2"/>
</dbReference>
<dbReference type="STRING" id="1776334.APZ16_06740"/>
<proteinExistence type="predicted"/>
<dbReference type="Pfam" id="PF12838">
    <property type="entry name" value="Fer4_7"/>
    <property type="match status" value="1"/>
</dbReference>
<evidence type="ECO:0000259" key="6">
    <source>
        <dbReference type="PROSITE" id="PS51379"/>
    </source>
</evidence>
<keyword evidence="4" id="KW-0408">Iron</keyword>
<evidence type="ECO:0000256" key="4">
    <source>
        <dbReference type="ARBA" id="ARBA00023004"/>
    </source>
</evidence>
<organism evidence="7 8">
    <name type="scientific">Hadarchaeum yellowstonense</name>
    <dbReference type="NCBI Taxonomy" id="1776334"/>
    <lineage>
        <taxon>Archaea</taxon>
        <taxon>Methanobacteriati</taxon>
        <taxon>Candidatus Hadarchaeota</taxon>
        <taxon>Candidatus Hadarchaeia</taxon>
        <taxon>Candidatus Hadarchaeales</taxon>
        <taxon>Candidatus Hadarchaeaceae</taxon>
        <taxon>Candidatus Hadarchaeum</taxon>
    </lineage>
</organism>
<keyword evidence="2" id="KW-0479">Metal-binding</keyword>
<reference evidence="7 8" key="1">
    <citation type="journal article" date="2016" name="Nat. Microbiol.">
        <title>Genomic inference of the metabolism of cosmopolitan subsurface Archaea, Hadesarchaea.</title>
        <authorList>
            <person name="Baker B.J."/>
            <person name="Saw J.H."/>
            <person name="Lind A.E."/>
            <person name="Lazar C.S."/>
            <person name="Hinrichs K.-U."/>
            <person name="Teske A.P."/>
            <person name="Ettema T.J."/>
        </authorList>
    </citation>
    <scope>NUCLEOTIDE SEQUENCE [LARGE SCALE GENOMIC DNA]</scope>
</reference>
<keyword evidence="5" id="KW-0411">Iron-sulfur</keyword>
<feature type="domain" description="4Fe-4S ferredoxin-type" evidence="6">
    <location>
        <begin position="34"/>
        <end position="63"/>
    </location>
</feature>
<dbReference type="SUPFAM" id="SSF54862">
    <property type="entry name" value="4Fe-4S ferredoxins"/>
    <property type="match status" value="1"/>
</dbReference>
<dbReference type="GO" id="GO:0003954">
    <property type="term" value="F:NADH dehydrogenase activity"/>
    <property type="evidence" value="ECO:0007669"/>
    <property type="project" value="TreeGrafter"/>
</dbReference>
<evidence type="ECO:0000313" key="7">
    <source>
        <dbReference type="EMBL" id="KUO39343.1"/>
    </source>
</evidence>
<dbReference type="AlphaFoldDB" id="A0A147JS67"/>
<dbReference type="InterPro" id="IPR017900">
    <property type="entry name" value="4Fe4S_Fe_S_CS"/>
</dbReference>
<protein>
    <recommendedName>
        <fullName evidence="6">4Fe-4S ferredoxin-type domain-containing protein</fullName>
    </recommendedName>
</protein>
<comment type="caution">
    <text evidence="7">The sequence shown here is derived from an EMBL/GenBank/DDBJ whole genome shotgun (WGS) entry which is preliminary data.</text>
</comment>
<dbReference type="GO" id="GO:0051539">
    <property type="term" value="F:4 iron, 4 sulfur cluster binding"/>
    <property type="evidence" value="ECO:0007669"/>
    <property type="project" value="UniProtKB-KW"/>
</dbReference>
<evidence type="ECO:0000256" key="3">
    <source>
        <dbReference type="ARBA" id="ARBA00022737"/>
    </source>
</evidence>
<dbReference type="EMBL" id="LQMQ01000066">
    <property type="protein sequence ID" value="KUO39343.1"/>
    <property type="molecule type" value="Genomic_DNA"/>
</dbReference>
<dbReference type="GO" id="GO:0046872">
    <property type="term" value="F:metal ion binding"/>
    <property type="evidence" value="ECO:0007669"/>
    <property type="project" value="UniProtKB-KW"/>
</dbReference>
<accession>A0A147JS67</accession>
<dbReference type="PANTHER" id="PTHR10849:SF35">
    <property type="entry name" value="FORMATE HYDROGENLYASE SUBUNIT 6-RELATED"/>
    <property type="match status" value="1"/>
</dbReference>
<evidence type="ECO:0000256" key="5">
    <source>
        <dbReference type="ARBA" id="ARBA00023014"/>
    </source>
</evidence>
<dbReference type="Proteomes" id="UP000074294">
    <property type="component" value="Unassembled WGS sequence"/>
</dbReference>
<dbReference type="Gene3D" id="3.30.70.3270">
    <property type="match status" value="1"/>
</dbReference>
<evidence type="ECO:0000256" key="2">
    <source>
        <dbReference type="ARBA" id="ARBA00022723"/>
    </source>
</evidence>
<dbReference type="GO" id="GO:0009060">
    <property type="term" value="P:aerobic respiration"/>
    <property type="evidence" value="ECO:0007669"/>
    <property type="project" value="TreeGrafter"/>
</dbReference>
<evidence type="ECO:0000313" key="8">
    <source>
        <dbReference type="Proteomes" id="UP000074294"/>
    </source>
</evidence>
<dbReference type="GO" id="GO:0016020">
    <property type="term" value="C:membrane"/>
    <property type="evidence" value="ECO:0007669"/>
    <property type="project" value="InterPro"/>
</dbReference>
<evidence type="ECO:0000256" key="1">
    <source>
        <dbReference type="ARBA" id="ARBA00022485"/>
    </source>
</evidence>